<dbReference type="Proteomes" id="UP001152795">
    <property type="component" value="Unassembled WGS sequence"/>
</dbReference>
<feature type="region of interest" description="Disordered" evidence="1">
    <location>
        <begin position="34"/>
        <end position="91"/>
    </location>
</feature>
<evidence type="ECO:0000256" key="1">
    <source>
        <dbReference type="SAM" id="MobiDB-lite"/>
    </source>
</evidence>
<protein>
    <submittedName>
        <fullName evidence="2">Uncharacterized protein</fullName>
    </submittedName>
</protein>
<dbReference type="OrthoDB" id="5961068at2759"/>
<proteinExistence type="predicted"/>
<dbReference type="AlphaFoldDB" id="A0A7D9HBX8"/>
<comment type="caution">
    <text evidence="2">The sequence shown here is derived from an EMBL/GenBank/DDBJ whole genome shotgun (WGS) entry which is preliminary data.</text>
</comment>
<gene>
    <name evidence="2" type="ORF">PACLA_8A026828</name>
</gene>
<name>A0A7D9HBX8_PARCT</name>
<organism evidence="2 3">
    <name type="scientific">Paramuricea clavata</name>
    <name type="common">Red gorgonian</name>
    <name type="synonym">Violescent sea-whip</name>
    <dbReference type="NCBI Taxonomy" id="317549"/>
    <lineage>
        <taxon>Eukaryota</taxon>
        <taxon>Metazoa</taxon>
        <taxon>Cnidaria</taxon>
        <taxon>Anthozoa</taxon>
        <taxon>Octocorallia</taxon>
        <taxon>Malacalcyonacea</taxon>
        <taxon>Plexauridae</taxon>
        <taxon>Paramuricea</taxon>
    </lineage>
</organism>
<accession>A0A7D9HBX8</accession>
<reference evidence="2" key="1">
    <citation type="submission" date="2020-04" db="EMBL/GenBank/DDBJ databases">
        <authorList>
            <person name="Alioto T."/>
            <person name="Alioto T."/>
            <person name="Gomez Garrido J."/>
        </authorList>
    </citation>
    <scope>NUCLEOTIDE SEQUENCE</scope>
    <source>
        <strain evidence="2">A484AB</strain>
    </source>
</reference>
<feature type="compositionally biased region" description="Basic and acidic residues" evidence="1">
    <location>
        <begin position="67"/>
        <end position="85"/>
    </location>
</feature>
<evidence type="ECO:0000313" key="2">
    <source>
        <dbReference type="EMBL" id="CAB3980937.1"/>
    </source>
</evidence>
<evidence type="ECO:0000313" key="3">
    <source>
        <dbReference type="Proteomes" id="UP001152795"/>
    </source>
</evidence>
<feature type="compositionally biased region" description="Low complexity" evidence="1">
    <location>
        <begin position="34"/>
        <end position="54"/>
    </location>
</feature>
<sequence>MKCNNCNTEILSTFFYCPSCGKCTRIDTPKQVKNTDSNAGCSSSSSSNTSANSGVGQKRFRSFAEFQAEKGRERTNERKPDESSRFKQKKRKRNAEVTVNIGIMAFDKKGEFKPIRSKYLMVKAWPEYNKWQLLSEAVKKHTNHDRSFTLLSNEWTLVYPDGTEVLSIPGKDDVLFTLEGYKQELCKAYNRITLYLANPKDISTFEASRNVNQSDYEDEENMQDIQCSENGESYHSYLDTHHEVVTIPSSETAQASTIINDSPQHQDNMTPLTLDSQLHTLMEIFPGRDEESMRVAISSTSSLEEAIQLISVDIGGSLHSSYANLCMEDVENDDLIMSPECYFVTDETVYCTDKVLHMLLNNQAKKFVGDGEYTRMKVTR</sequence>
<dbReference type="EMBL" id="CACRXK020000338">
    <property type="protein sequence ID" value="CAB3980937.1"/>
    <property type="molecule type" value="Genomic_DNA"/>
</dbReference>
<keyword evidence="3" id="KW-1185">Reference proteome</keyword>